<evidence type="ECO:0000313" key="2">
    <source>
        <dbReference type="EMBL" id="CAI9174463.1"/>
    </source>
</evidence>
<evidence type="ECO:0000313" key="3">
    <source>
        <dbReference type="Proteomes" id="UP001176941"/>
    </source>
</evidence>
<evidence type="ECO:0000256" key="1">
    <source>
        <dbReference type="SAM" id="MobiDB-lite"/>
    </source>
</evidence>
<accession>A0ABN8ZLV9</accession>
<reference evidence="2" key="1">
    <citation type="submission" date="2023-04" db="EMBL/GenBank/DDBJ databases">
        <authorList>
            <consortium name="ELIXIR-Norway"/>
        </authorList>
    </citation>
    <scope>NUCLEOTIDE SEQUENCE [LARGE SCALE GENOMIC DNA]</scope>
</reference>
<organism evidence="2 3">
    <name type="scientific">Rangifer tarandus platyrhynchus</name>
    <name type="common">Svalbard reindeer</name>
    <dbReference type="NCBI Taxonomy" id="3082113"/>
    <lineage>
        <taxon>Eukaryota</taxon>
        <taxon>Metazoa</taxon>
        <taxon>Chordata</taxon>
        <taxon>Craniata</taxon>
        <taxon>Vertebrata</taxon>
        <taxon>Euteleostomi</taxon>
        <taxon>Mammalia</taxon>
        <taxon>Eutheria</taxon>
        <taxon>Laurasiatheria</taxon>
        <taxon>Artiodactyla</taxon>
        <taxon>Ruminantia</taxon>
        <taxon>Pecora</taxon>
        <taxon>Cervidae</taxon>
        <taxon>Odocoileinae</taxon>
        <taxon>Rangifer</taxon>
    </lineage>
</organism>
<feature type="region of interest" description="Disordered" evidence="1">
    <location>
        <begin position="93"/>
        <end position="122"/>
    </location>
</feature>
<dbReference type="EMBL" id="OX459940">
    <property type="protein sequence ID" value="CAI9174463.1"/>
    <property type="molecule type" value="Genomic_DNA"/>
</dbReference>
<gene>
    <name evidence="2" type="ORF">MRATA1EN1_LOCUS23425</name>
</gene>
<name>A0ABN8ZLV9_RANTA</name>
<dbReference type="Proteomes" id="UP001176941">
    <property type="component" value="Chromosome 4"/>
</dbReference>
<proteinExistence type="predicted"/>
<keyword evidence="3" id="KW-1185">Reference proteome</keyword>
<sequence>MPTLRPHPSSVASEFAFNTTPWPFSCTLKSEKHWSKALRDMEWFCVLQQTPSPGSCSAKSPGLLLCVSLGLSQPGPPTGRPGASPICELQTPHQEGEVCTGQPAQCPSGPGAAGSDPLEQQS</sequence>
<protein>
    <submittedName>
        <fullName evidence="2">Uncharacterized protein</fullName>
    </submittedName>
</protein>